<gene>
    <name evidence="4" type="ORF">QE404_001028</name>
</gene>
<dbReference type="SUPFAM" id="SSF101898">
    <property type="entry name" value="NHL repeat"/>
    <property type="match status" value="1"/>
</dbReference>
<protein>
    <submittedName>
        <fullName evidence="4">Sugar lactone lactonase YvrE</fullName>
    </submittedName>
</protein>
<reference evidence="4 5" key="1">
    <citation type="submission" date="2023-07" db="EMBL/GenBank/DDBJ databases">
        <title>Functional and genomic diversity of the sorghum phyllosphere microbiome.</title>
        <authorList>
            <person name="Shade A."/>
        </authorList>
    </citation>
    <scope>NUCLEOTIDE SEQUENCE [LARGE SCALE GENOMIC DNA]</scope>
    <source>
        <strain evidence="4 5">SORGH_AS_1064</strain>
    </source>
</reference>
<keyword evidence="3" id="KW-0732">Signal</keyword>
<proteinExistence type="predicted"/>
<organism evidence="4 5">
    <name type="scientific">Chryseobacterium camelliae</name>
    <dbReference type="NCBI Taxonomy" id="1265445"/>
    <lineage>
        <taxon>Bacteria</taxon>
        <taxon>Pseudomonadati</taxon>
        <taxon>Bacteroidota</taxon>
        <taxon>Flavobacteriia</taxon>
        <taxon>Flavobacteriales</taxon>
        <taxon>Weeksellaceae</taxon>
        <taxon>Chryseobacterium group</taxon>
        <taxon>Chryseobacterium</taxon>
    </lineage>
</organism>
<dbReference type="EMBL" id="JAUTAL010000001">
    <property type="protein sequence ID" value="MDQ1095881.1"/>
    <property type="molecule type" value="Genomic_DNA"/>
</dbReference>
<sequence>MRKTVPLAIATCLLSAISVIRAQMPIQVPQKISLEYQLQKEAAGIAVSDDGRVFLALPRGGENHNLPSVVEMTGQKMTAFPNEEINKNINSDYDSHLVSVLGITIYQNTLWILDQGKRAGLEDIPDGSTKVVAVDINTRKVIKNIPIPKPFFRETMQLNDLRFDPTHGKQGMVYITNNGFSKPDQSIILLDVASGKLRELFKNIPEVSPAPGFITYVEGKPYLLDMEKPTMPQGGVNGIELSADFKKLIWTTPTNPNYYSISTDKISDFHASEADLKKEITSEGQIVSNGGIAVDEEGSIYFGDASRYSIIRKNTKGEVSLVAYDPRLIWPDGMAVKNGSLYVTIGQWHRLPNLNNGKDVRTQPYQVLKIPLK</sequence>
<evidence type="ECO:0000256" key="3">
    <source>
        <dbReference type="SAM" id="SignalP"/>
    </source>
</evidence>
<accession>A0ABU0TGE4</accession>
<feature type="chain" id="PRO_5047532795" evidence="3">
    <location>
        <begin position="23"/>
        <end position="373"/>
    </location>
</feature>
<evidence type="ECO:0000256" key="1">
    <source>
        <dbReference type="ARBA" id="ARBA00004613"/>
    </source>
</evidence>
<name>A0ABU0TGE4_9FLAO</name>
<comment type="subcellular location">
    <subcellularLocation>
        <location evidence="1">Secreted</location>
    </subcellularLocation>
</comment>
<evidence type="ECO:0000256" key="2">
    <source>
        <dbReference type="ARBA" id="ARBA00022525"/>
    </source>
</evidence>
<evidence type="ECO:0000313" key="4">
    <source>
        <dbReference type="EMBL" id="MDQ1095881.1"/>
    </source>
</evidence>
<dbReference type="Pfam" id="PF03022">
    <property type="entry name" value="MRJP"/>
    <property type="match status" value="1"/>
</dbReference>
<dbReference type="InterPro" id="IPR017996">
    <property type="entry name" value="MRJP/yellow-related"/>
</dbReference>
<comment type="caution">
    <text evidence="4">The sequence shown here is derived from an EMBL/GenBank/DDBJ whole genome shotgun (WGS) entry which is preliminary data.</text>
</comment>
<dbReference type="PANTHER" id="PTHR10009">
    <property type="entry name" value="PROTEIN YELLOW-RELATED"/>
    <property type="match status" value="1"/>
</dbReference>
<dbReference type="Gene3D" id="2.120.10.30">
    <property type="entry name" value="TolB, C-terminal domain"/>
    <property type="match status" value="1"/>
</dbReference>
<feature type="signal peptide" evidence="3">
    <location>
        <begin position="1"/>
        <end position="22"/>
    </location>
</feature>
<dbReference type="PANTHER" id="PTHR10009:SF18">
    <property type="entry name" value="PROTEIN YELLOW-LIKE PROTEIN"/>
    <property type="match status" value="1"/>
</dbReference>
<dbReference type="Proteomes" id="UP001225072">
    <property type="component" value="Unassembled WGS sequence"/>
</dbReference>
<evidence type="ECO:0000313" key="5">
    <source>
        <dbReference type="Proteomes" id="UP001225072"/>
    </source>
</evidence>
<keyword evidence="5" id="KW-1185">Reference proteome</keyword>
<dbReference type="InterPro" id="IPR011042">
    <property type="entry name" value="6-blade_b-propeller_TolB-like"/>
</dbReference>
<dbReference type="RefSeq" id="WP_307447314.1">
    <property type="nucleotide sequence ID" value="NZ_JAUTAL010000001.1"/>
</dbReference>
<keyword evidence="2" id="KW-0964">Secreted</keyword>